<name>A0A382GIK4_9ZZZZ</name>
<protein>
    <submittedName>
        <fullName evidence="1">Uncharacterized protein</fullName>
    </submittedName>
</protein>
<dbReference type="EMBL" id="UINC01055547">
    <property type="protein sequence ID" value="SVB74554.1"/>
    <property type="molecule type" value="Genomic_DNA"/>
</dbReference>
<sequence length="61" mass="7355">MRNSNQMFRVSEFADDLSTAWKQRNYPFIHITPLKIQAESAQYLMKIQILTFLKKRQFCDI</sequence>
<organism evidence="1">
    <name type="scientific">marine metagenome</name>
    <dbReference type="NCBI Taxonomy" id="408172"/>
    <lineage>
        <taxon>unclassified sequences</taxon>
        <taxon>metagenomes</taxon>
        <taxon>ecological metagenomes</taxon>
    </lineage>
</organism>
<evidence type="ECO:0000313" key="1">
    <source>
        <dbReference type="EMBL" id="SVB74554.1"/>
    </source>
</evidence>
<accession>A0A382GIK4</accession>
<proteinExistence type="predicted"/>
<dbReference type="AlphaFoldDB" id="A0A382GIK4"/>
<gene>
    <name evidence="1" type="ORF">METZ01_LOCUS227408</name>
</gene>
<reference evidence="1" key="1">
    <citation type="submission" date="2018-05" db="EMBL/GenBank/DDBJ databases">
        <authorList>
            <person name="Lanie J.A."/>
            <person name="Ng W.-L."/>
            <person name="Kazmierczak K.M."/>
            <person name="Andrzejewski T.M."/>
            <person name="Davidsen T.M."/>
            <person name="Wayne K.J."/>
            <person name="Tettelin H."/>
            <person name="Glass J.I."/>
            <person name="Rusch D."/>
            <person name="Podicherti R."/>
            <person name="Tsui H.-C.T."/>
            <person name="Winkler M.E."/>
        </authorList>
    </citation>
    <scope>NUCLEOTIDE SEQUENCE</scope>
</reference>